<accession>A0AAQ1GA26</accession>
<evidence type="ECO:0000313" key="2">
    <source>
        <dbReference type="EMBL" id="SEG72205.1"/>
    </source>
</evidence>
<comment type="caution">
    <text evidence="2">The sequence shown here is derived from an EMBL/GenBank/DDBJ whole genome shotgun (WGS) entry which is preliminary data.</text>
</comment>
<evidence type="ECO:0000313" key="3">
    <source>
        <dbReference type="Proteomes" id="UP000243518"/>
    </source>
</evidence>
<dbReference type="AlphaFoldDB" id="A0AAQ1GA26"/>
<evidence type="ECO:0000256" key="1">
    <source>
        <dbReference type="SAM" id="MobiDB-lite"/>
    </source>
</evidence>
<organism evidence="2 3">
    <name type="scientific">Halopseudomonas aestusnigri</name>
    <dbReference type="NCBI Taxonomy" id="857252"/>
    <lineage>
        <taxon>Bacteria</taxon>
        <taxon>Pseudomonadati</taxon>
        <taxon>Pseudomonadota</taxon>
        <taxon>Gammaproteobacteria</taxon>
        <taxon>Pseudomonadales</taxon>
        <taxon>Pseudomonadaceae</taxon>
        <taxon>Halopseudomonas</taxon>
    </lineage>
</organism>
<proteinExistence type="predicted"/>
<gene>
    <name evidence="2" type="ORF">SAMN05216586_1189</name>
</gene>
<dbReference type="EMBL" id="FNVE01000018">
    <property type="protein sequence ID" value="SEG72205.1"/>
    <property type="molecule type" value="Genomic_DNA"/>
</dbReference>
<protein>
    <submittedName>
        <fullName evidence="2">Uncharacterized protein</fullName>
    </submittedName>
</protein>
<dbReference type="Proteomes" id="UP000243518">
    <property type="component" value="Unassembled WGS sequence"/>
</dbReference>
<keyword evidence="3" id="KW-1185">Reference proteome</keyword>
<dbReference type="RefSeq" id="WP_088277822.1">
    <property type="nucleotide sequence ID" value="NZ_FNVE01000018.1"/>
</dbReference>
<feature type="region of interest" description="Disordered" evidence="1">
    <location>
        <begin position="33"/>
        <end position="58"/>
    </location>
</feature>
<reference evidence="2 3" key="1">
    <citation type="submission" date="2016-10" db="EMBL/GenBank/DDBJ databases">
        <authorList>
            <person name="Varghese N."/>
            <person name="Submissions S."/>
        </authorList>
    </citation>
    <scope>NUCLEOTIDE SEQUENCE [LARGE SCALE GENOMIC DNA]</scope>
    <source>
        <strain evidence="2 3">CECT 8317</strain>
    </source>
</reference>
<sequence length="138" mass="15718">MIQAYQTNEAPQASKNINGVILIQATRLIEIRAQSKDPEPRSPLRAKKEQLAFPEPTEHKTEATAFLCTAERILALYNKQESKNQQKLTCTVKDWFKENALKVGWNEVEFLENLQTGRIAGCRLRATNFKEASRAQSQ</sequence>
<name>A0AAQ1GA26_9GAMM</name>